<dbReference type="PROSITE" id="PS51094">
    <property type="entry name" value="PTS_EIIA_TYPE_2"/>
    <property type="match status" value="1"/>
</dbReference>
<evidence type="ECO:0000259" key="4">
    <source>
        <dbReference type="PROSITE" id="PS51094"/>
    </source>
</evidence>
<evidence type="ECO:0000259" key="5">
    <source>
        <dbReference type="PROSITE" id="PS51372"/>
    </source>
</evidence>
<evidence type="ECO:0000256" key="1">
    <source>
        <dbReference type="ARBA" id="ARBA00022737"/>
    </source>
</evidence>
<feature type="domain" description="PRD" evidence="5">
    <location>
        <begin position="270"/>
        <end position="378"/>
    </location>
</feature>
<dbReference type="InterPro" id="IPR016152">
    <property type="entry name" value="PTrfase/Anion_transptr"/>
</dbReference>
<dbReference type="Gene3D" id="1.10.1790.10">
    <property type="entry name" value="PRD domain"/>
    <property type="match status" value="1"/>
</dbReference>
<dbReference type="RefSeq" id="WP_050338113.1">
    <property type="nucleotide sequence ID" value="NZ_AZCU01000017.1"/>
</dbReference>
<dbReference type="PROSITE" id="PS51372">
    <property type="entry name" value="PRD_2"/>
    <property type="match status" value="1"/>
</dbReference>
<dbReference type="Pfam" id="PF00359">
    <property type="entry name" value="PTS_EIIA_2"/>
    <property type="match status" value="1"/>
</dbReference>
<dbReference type="InterPro" id="IPR036634">
    <property type="entry name" value="PRD_sf"/>
</dbReference>
<dbReference type="GO" id="GO:0006355">
    <property type="term" value="P:regulation of DNA-templated transcription"/>
    <property type="evidence" value="ECO:0007669"/>
    <property type="project" value="InterPro"/>
</dbReference>
<keyword evidence="2" id="KW-0805">Transcription regulation</keyword>
<keyword evidence="1" id="KW-0677">Repeat</keyword>
<dbReference type="Pfam" id="PF00874">
    <property type="entry name" value="PRD"/>
    <property type="match status" value="1"/>
</dbReference>
<gene>
    <name evidence="6" type="ORF">FD24_GL001154</name>
</gene>
<dbReference type="InterPro" id="IPR002178">
    <property type="entry name" value="PTS_EIIA_type-2_dom"/>
</dbReference>
<evidence type="ECO:0000313" key="6">
    <source>
        <dbReference type="EMBL" id="KRK23219.1"/>
    </source>
</evidence>
<comment type="caution">
    <text evidence="6">The sequence shown here is derived from an EMBL/GenBank/DDBJ whole genome shotgun (WGS) entry which is preliminary data.</text>
</comment>
<dbReference type="EMBL" id="AZCU01000017">
    <property type="protein sequence ID" value="KRK23219.1"/>
    <property type="molecule type" value="Genomic_DNA"/>
</dbReference>
<proteinExistence type="predicted"/>
<dbReference type="InterPro" id="IPR036388">
    <property type="entry name" value="WH-like_DNA-bd_sf"/>
</dbReference>
<organism evidence="6 7">
    <name type="scientific">Lactiplantibacillus pentosus DSM 20314</name>
    <dbReference type="NCBI Taxonomy" id="1423791"/>
    <lineage>
        <taxon>Bacteria</taxon>
        <taxon>Bacillati</taxon>
        <taxon>Bacillota</taxon>
        <taxon>Bacilli</taxon>
        <taxon>Lactobacillales</taxon>
        <taxon>Lactobacillaceae</taxon>
        <taxon>Lactiplantibacillus</taxon>
    </lineage>
</organism>
<keyword evidence="3" id="KW-0804">Transcription</keyword>
<evidence type="ECO:0000256" key="2">
    <source>
        <dbReference type="ARBA" id="ARBA00023015"/>
    </source>
</evidence>
<dbReference type="Gene3D" id="1.10.10.10">
    <property type="entry name" value="Winged helix-like DNA-binding domain superfamily/Winged helix DNA-binding domain"/>
    <property type="match status" value="1"/>
</dbReference>
<reference evidence="6 7" key="1">
    <citation type="journal article" date="2015" name="Genome Announc.">
        <title>Expanding the biotechnology potential of lactobacilli through comparative genomics of 213 strains and associated genera.</title>
        <authorList>
            <person name="Sun Z."/>
            <person name="Harris H.M."/>
            <person name="McCann A."/>
            <person name="Guo C."/>
            <person name="Argimon S."/>
            <person name="Zhang W."/>
            <person name="Yang X."/>
            <person name="Jeffery I.B."/>
            <person name="Cooney J.C."/>
            <person name="Kagawa T.F."/>
            <person name="Liu W."/>
            <person name="Song Y."/>
            <person name="Salvetti E."/>
            <person name="Wrobel A."/>
            <person name="Rasinkangas P."/>
            <person name="Parkhill J."/>
            <person name="Rea M.C."/>
            <person name="O'Sullivan O."/>
            <person name="Ritari J."/>
            <person name="Douillard F.P."/>
            <person name="Paul Ross R."/>
            <person name="Yang R."/>
            <person name="Briner A.E."/>
            <person name="Felis G.E."/>
            <person name="de Vos W.M."/>
            <person name="Barrangou R."/>
            <person name="Klaenhammer T.R."/>
            <person name="Caufield P.W."/>
            <person name="Cui Y."/>
            <person name="Zhang H."/>
            <person name="O'Toole P.W."/>
        </authorList>
    </citation>
    <scope>NUCLEOTIDE SEQUENCE [LARGE SCALE GENOMIC DNA]</scope>
    <source>
        <strain evidence="6 7">DSM 20314</strain>
    </source>
</reference>
<evidence type="ECO:0000313" key="7">
    <source>
        <dbReference type="Proteomes" id="UP000051020"/>
    </source>
</evidence>
<dbReference type="SUPFAM" id="SSF46785">
    <property type="entry name" value="Winged helix' DNA-binding domain"/>
    <property type="match status" value="1"/>
</dbReference>
<dbReference type="InterPro" id="IPR036390">
    <property type="entry name" value="WH_DNA-bd_sf"/>
</dbReference>
<dbReference type="SUPFAM" id="SSF55804">
    <property type="entry name" value="Phoshotransferase/anion transport protein"/>
    <property type="match status" value="1"/>
</dbReference>
<dbReference type="Proteomes" id="UP000051020">
    <property type="component" value="Unassembled WGS sequence"/>
</dbReference>
<name>A0A837R8X3_LACPE</name>
<dbReference type="AlphaFoldDB" id="A0A837R8X3"/>
<dbReference type="InterPro" id="IPR011608">
    <property type="entry name" value="PRD"/>
</dbReference>
<dbReference type="InterPro" id="IPR050661">
    <property type="entry name" value="BglG_antiterminators"/>
</dbReference>
<feature type="domain" description="PTS EIIA type-2" evidence="4">
    <location>
        <begin position="470"/>
        <end position="618"/>
    </location>
</feature>
<evidence type="ECO:0000256" key="3">
    <source>
        <dbReference type="ARBA" id="ARBA00023163"/>
    </source>
</evidence>
<dbReference type="Gene3D" id="3.40.930.10">
    <property type="entry name" value="Mannitol-specific EII, Chain A"/>
    <property type="match status" value="1"/>
</dbReference>
<sequence>MNNQYLRLLNFFVVNDSVTMDDLVAFGHVSERTMCKYIRQLNDDLDGIAQILEQQHRYYLQVKDYTRLTKIQMGHLKKELDFNNTDKRDAYILKTLFECHDYVTLDSLAEQLMVSKTTLNRDLKRLRSHLMTYHAKVTSMTNNGIKLVVSRAYEVPSIIDHFIYDYFELSKLVSQKQNEQLNLVLSEAHVDAENSRLILRNIGILKFAISVGHRIEQSIDNFSDYLTDSQPMKMIQREIMACFPEEILPDEMVFILSPLAFKMSNLLSRERLEKRLNDNRKLFLEIDREYNQRFPIDLAHLYEQIKYHLFFLINRTILHTPTIQLLPENQLTKYPIAYDLAHSVLVFIESHLGLNISSAEFGYLVLYVEMELEDQKDNASQKFKIAIVGQVGSSVVKFIRRQLAEIFQDDIMVRIFDNESQLNQDYGRYLLIFSDQPILYYDETTPVVRVSAAFRANELRGKLQVSLVEKAISSSLCQFDVWKFSHDTDYLTAVTEMIDTRTSEQYLDKEFKERWLDREHRGISVFEKGIAIPHVVNNGGRHEILLQIGVYDQPVRYQDRTVQLIFLIGTPDNLDQGLSQVLTQIYDLVFLISNNCNIYNRLIDYDVTANLSQIAEGI</sequence>
<dbReference type="GeneID" id="49395550"/>
<dbReference type="PANTHER" id="PTHR30185">
    <property type="entry name" value="CRYPTIC BETA-GLUCOSIDE BGL OPERON ANTITERMINATOR"/>
    <property type="match status" value="1"/>
</dbReference>
<dbReference type="PANTHER" id="PTHR30185:SF18">
    <property type="entry name" value="TRANSCRIPTIONAL REGULATOR MTLR"/>
    <property type="match status" value="1"/>
</dbReference>
<dbReference type="SUPFAM" id="SSF63520">
    <property type="entry name" value="PTS-regulatory domain, PRD"/>
    <property type="match status" value="1"/>
</dbReference>
<protein>
    <submittedName>
        <fullName evidence="6">Sorbitol operon transcription regulator</fullName>
    </submittedName>
</protein>
<dbReference type="Pfam" id="PF08279">
    <property type="entry name" value="HTH_11"/>
    <property type="match status" value="1"/>
</dbReference>
<dbReference type="InterPro" id="IPR013196">
    <property type="entry name" value="HTH_11"/>
</dbReference>
<accession>A0A837R8X3</accession>